<proteinExistence type="predicted"/>
<organism evidence="1 2">
    <name type="scientific">bacterium (Candidatus Ratteibacteria) CG_4_10_14_3_um_filter_41_18</name>
    <dbReference type="NCBI Taxonomy" id="2014287"/>
    <lineage>
        <taxon>Bacteria</taxon>
        <taxon>Candidatus Ratteibacteria</taxon>
    </lineage>
</organism>
<protein>
    <submittedName>
        <fullName evidence="1">D-glycero-beta-D-manno-heptose 1-phosphate adenylyltransferase</fullName>
    </submittedName>
</protein>
<name>A0A2M7M455_9BACT</name>
<comment type="caution">
    <text evidence="1">The sequence shown here is derived from an EMBL/GenBank/DDBJ whole genome shotgun (WGS) entry which is preliminary data.</text>
</comment>
<accession>A0A2M7M455</accession>
<dbReference type="Proteomes" id="UP000229703">
    <property type="component" value="Unassembled WGS sequence"/>
</dbReference>
<dbReference type="EMBL" id="PFJK01000109">
    <property type="protein sequence ID" value="PIX77466.1"/>
    <property type="molecule type" value="Genomic_DNA"/>
</dbReference>
<evidence type="ECO:0000313" key="2">
    <source>
        <dbReference type="Proteomes" id="UP000229703"/>
    </source>
</evidence>
<evidence type="ECO:0000313" key="1">
    <source>
        <dbReference type="EMBL" id="PIX77466.1"/>
    </source>
</evidence>
<reference evidence="2" key="1">
    <citation type="submission" date="2017-09" db="EMBL/GenBank/DDBJ databases">
        <title>Depth-based differentiation of microbial function through sediment-hosted aquifers and enrichment of novel symbionts in the deep terrestrial subsurface.</title>
        <authorList>
            <person name="Probst A.J."/>
            <person name="Ladd B."/>
            <person name="Jarett J.K."/>
            <person name="Geller-Mcgrath D.E."/>
            <person name="Sieber C.M.K."/>
            <person name="Emerson J.B."/>
            <person name="Anantharaman K."/>
            <person name="Thomas B.C."/>
            <person name="Malmstrom R."/>
            <person name="Stieglmeier M."/>
            <person name="Klingl A."/>
            <person name="Woyke T."/>
            <person name="Ryan C.M."/>
            <person name="Banfield J.F."/>
        </authorList>
    </citation>
    <scope>NUCLEOTIDE SEQUENCE [LARGE SCALE GENOMIC DNA]</scope>
</reference>
<dbReference type="AlphaFoldDB" id="A0A2M7M455"/>
<keyword evidence="1" id="KW-0548">Nucleotidyltransferase</keyword>
<feature type="non-terminal residue" evidence="1">
    <location>
        <position position="1"/>
    </location>
</feature>
<dbReference type="GO" id="GO:0016779">
    <property type="term" value="F:nucleotidyltransferase activity"/>
    <property type="evidence" value="ECO:0007669"/>
    <property type="project" value="UniProtKB-KW"/>
</dbReference>
<keyword evidence="1" id="KW-0808">Transferase</keyword>
<gene>
    <name evidence="1" type="ORF">COZ37_02565</name>
</gene>
<sequence length="33" mass="3754">GRKFVESKGGKVVIIPFLKGYSTTNLIKKIKRF</sequence>